<dbReference type="Proteomes" id="UP000024837">
    <property type="component" value="Unassembled WGS sequence"/>
</dbReference>
<protein>
    <submittedName>
        <fullName evidence="2">Uncharacterized protein</fullName>
    </submittedName>
</protein>
<dbReference type="HOGENOM" id="CLU_1517833_0_0_1"/>
<sequence>MIPAPYSSSPRTGVLATGHAAESDASFQAQDIYSVLQHISSNRRTANPQIYGSSMFTSPHDDADFEDYYAHYGDLEDERYWDTAEQDLHFAEDEYRSSSRTTSASEGLSSSISGELGWEEAASGSLDCGLSTLAVASSRSTRSRRSTRTSVPDRQRRDTAVRPYAASKTDNKSTRWA</sequence>
<reference evidence="2 3" key="1">
    <citation type="submission" date="2013-05" db="EMBL/GenBank/DDBJ databases">
        <title>Drechslerella stenobrocha genome reveals carnivorous origination and mechanical trapping mechanism of predatory fungi.</title>
        <authorList>
            <person name="Liu X."/>
            <person name="Zhang W."/>
            <person name="Liu K."/>
        </authorList>
    </citation>
    <scope>NUCLEOTIDE SEQUENCE [LARGE SCALE GENOMIC DNA]</scope>
    <source>
        <strain evidence="2 3">248</strain>
    </source>
</reference>
<evidence type="ECO:0000313" key="3">
    <source>
        <dbReference type="Proteomes" id="UP000024837"/>
    </source>
</evidence>
<evidence type="ECO:0000256" key="1">
    <source>
        <dbReference type="SAM" id="MobiDB-lite"/>
    </source>
</evidence>
<accession>W7HXX1</accession>
<dbReference type="OrthoDB" id="5284538at2759"/>
<dbReference type="AlphaFoldDB" id="W7HXX1"/>
<organism evidence="2 3">
    <name type="scientific">Drechslerella stenobrocha 248</name>
    <dbReference type="NCBI Taxonomy" id="1043628"/>
    <lineage>
        <taxon>Eukaryota</taxon>
        <taxon>Fungi</taxon>
        <taxon>Dikarya</taxon>
        <taxon>Ascomycota</taxon>
        <taxon>Pezizomycotina</taxon>
        <taxon>Orbiliomycetes</taxon>
        <taxon>Orbiliales</taxon>
        <taxon>Orbiliaceae</taxon>
        <taxon>Drechslerella</taxon>
    </lineage>
</organism>
<gene>
    <name evidence="2" type="ORF">DRE_01026</name>
</gene>
<dbReference type="EMBL" id="KI966433">
    <property type="protein sequence ID" value="EWC44967.1"/>
    <property type="molecule type" value="Genomic_DNA"/>
</dbReference>
<evidence type="ECO:0000313" key="2">
    <source>
        <dbReference type="EMBL" id="EWC44967.1"/>
    </source>
</evidence>
<feature type="compositionally biased region" description="Basic and acidic residues" evidence="1">
    <location>
        <begin position="151"/>
        <end position="160"/>
    </location>
</feature>
<keyword evidence="3" id="KW-1185">Reference proteome</keyword>
<name>W7HXX1_9PEZI</name>
<feature type="region of interest" description="Disordered" evidence="1">
    <location>
        <begin position="136"/>
        <end position="177"/>
    </location>
</feature>
<proteinExistence type="predicted"/>